<feature type="domain" description="Peptidase M13 N-terminal" evidence="10">
    <location>
        <begin position="192"/>
        <end position="560"/>
    </location>
</feature>
<dbReference type="GO" id="GO:0004222">
    <property type="term" value="F:metalloendopeptidase activity"/>
    <property type="evidence" value="ECO:0007669"/>
    <property type="project" value="InterPro"/>
</dbReference>
<keyword evidence="6" id="KW-0862">Zinc</keyword>
<keyword evidence="7" id="KW-0482">Metalloprotease</keyword>
<dbReference type="InterPro" id="IPR018497">
    <property type="entry name" value="Peptidase_M13_C"/>
</dbReference>
<gene>
    <name evidence="11" type="ORF">DXD79_24995</name>
</gene>
<dbReference type="InterPro" id="IPR008753">
    <property type="entry name" value="Peptidase_M13_N"/>
</dbReference>
<feature type="signal peptide" evidence="8">
    <location>
        <begin position="1"/>
        <end position="27"/>
    </location>
</feature>
<evidence type="ECO:0000256" key="8">
    <source>
        <dbReference type="SAM" id="SignalP"/>
    </source>
</evidence>
<feature type="domain" description="Peptidase M13 C-terminal" evidence="9">
    <location>
        <begin position="615"/>
        <end position="806"/>
    </location>
</feature>
<dbReference type="InterPro" id="IPR024079">
    <property type="entry name" value="MetalloPept_cat_dom_sf"/>
</dbReference>
<keyword evidence="5" id="KW-0378">Hydrolase</keyword>
<reference evidence="11 12" key="1">
    <citation type="submission" date="2018-08" db="EMBL/GenBank/DDBJ databases">
        <title>A genome reference for cultivated species of the human gut microbiota.</title>
        <authorList>
            <person name="Zou Y."/>
            <person name="Xue W."/>
            <person name="Luo G."/>
        </authorList>
    </citation>
    <scope>NUCLEOTIDE SEQUENCE [LARGE SCALE GENOMIC DNA]</scope>
    <source>
        <strain evidence="11 12">TM09-12</strain>
    </source>
</reference>
<evidence type="ECO:0000256" key="6">
    <source>
        <dbReference type="ARBA" id="ARBA00022833"/>
    </source>
</evidence>
<dbReference type="InterPro" id="IPR042089">
    <property type="entry name" value="Peptidase_M13_dom_2"/>
</dbReference>
<accession>A0A374P2M1</accession>
<evidence type="ECO:0000256" key="2">
    <source>
        <dbReference type="ARBA" id="ARBA00007357"/>
    </source>
</evidence>
<comment type="similarity">
    <text evidence="2">Belongs to the peptidase M13 family.</text>
</comment>
<dbReference type="PROSITE" id="PS51257">
    <property type="entry name" value="PROKAR_LIPOPROTEIN"/>
    <property type="match status" value="1"/>
</dbReference>
<dbReference type="SUPFAM" id="SSF55486">
    <property type="entry name" value="Metalloproteases ('zincins'), catalytic domain"/>
    <property type="match status" value="1"/>
</dbReference>
<evidence type="ECO:0000259" key="10">
    <source>
        <dbReference type="Pfam" id="PF05649"/>
    </source>
</evidence>
<dbReference type="AlphaFoldDB" id="A0A374P2M1"/>
<evidence type="ECO:0000256" key="3">
    <source>
        <dbReference type="ARBA" id="ARBA00022670"/>
    </source>
</evidence>
<dbReference type="Gene3D" id="3.40.390.10">
    <property type="entry name" value="Collagenase (Catalytic Domain)"/>
    <property type="match status" value="1"/>
</dbReference>
<dbReference type="Pfam" id="PF01431">
    <property type="entry name" value="Peptidase_M13"/>
    <property type="match status" value="1"/>
</dbReference>
<dbReference type="RefSeq" id="WP_117632439.1">
    <property type="nucleotide sequence ID" value="NZ_QSON01000015.1"/>
</dbReference>
<dbReference type="PANTHER" id="PTHR11733">
    <property type="entry name" value="ZINC METALLOPROTEASE FAMILY M13 NEPRILYSIN-RELATED"/>
    <property type="match status" value="1"/>
</dbReference>
<organism evidence="11 12">
    <name type="scientific">Hungatella hathewayi</name>
    <dbReference type="NCBI Taxonomy" id="154046"/>
    <lineage>
        <taxon>Bacteria</taxon>
        <taxon>Bacillati</taxon>
        <taxon>Bacillota</taxon>
        <taxon>Clostridia</taxon>
        <taxon>Lachnospirales</taxon>
        <taxon>Lachnospiraceae</taxon>
        <taxon>Hungatella</taxon>
    </lineage>
</organism>
<comment type="caution">
    <text evidence="11">The sequence shown here is derived from an EMBL/GenBank/DDBJ whole genome shotgun (WGS) entry which is preliminary data.</text>
</comment>
<sequence length="809" mass="89518">MKNRNYNGLIKLTAAVLTASIALTACAAPGTEGINSSIAADIITSEGQETASDSPTAGQAADYLMQAAGKYGRASERSDVLAGFQEEEAVTWIQLLVLAGRAFGELPAPEGAAKLMASPSVNLSSVPEWAKAELQNLANGGILAPSDLGQAEQTEISAEQNTSVDTEKPATMKDLENLTSRFHARFGTSLNDDFYHTVNKELFDRLEIPEGEMFAGGASTVTANTNRQLHELILELTESGNEYPTGSSEQKIRDLYLSVLDTELRNREGIKPLEKYFSAVDNARDYSELNAAIALAVNELGNSGNGLFPMIAVADTEDSSRYIMQLLTMPANLSLEDYNNEDSEVLKEYRESIIRQLTVAGDSLQEAERLANAIIQMERELAGQTIDPEELGDLQRKPKRYTPECLDALMPQARPSELLTAIGLSPDVVMQAFDEKQFEAFAGWFTPENLELFKAYQKMALLTGFSGYLSEELAFEFYYGQAADSDAANSAVQMFLSEELGELYVERYFSSESKAGIEEMAGMMIDVFKDRIRRLDWMEVNTKQEALKKLDNITILIGYPDEWQKTDVTIKSRLDGGSYFDNAAAVSAWQWKQMVERLKKPVDSRRFPLAAYTVNAAASRNTNTIIFPAGILQAPFYDPNASFEENLGAIGTTIAHEITHMFDDGGAQYDAAGNIRNWWSEHDNTYFKELCRKAEAYYDGYEALPGISVSGAETLSENIADIGGVACSLEVLSKMENPDYDAFFRSYAGQWARLGSYDDLAEMASSDFHAPNRLRCNRVLANFQEFMDTYHVKPGDGMYVAPEERIKIW</sequence>
<dbReference type="GO" id="GO:0046872">
    <property type="term" value="F:metal ion binding"/>
    <property type="evidence" value="ECO:0007669"/>
    <property type="project" value="UniProtKB-KW"/>
</dbReference>
<proteinExistence type="inferred from homology"/>
<dbReference type="CDD" id="cd08662">
    <property type="entry name" value="M13"/>
    <property type="match status" value="1"/>
</dbReference>
<name>A0A374P2M1_9FIRM</name>
<dbReference type="InterPro" id="IPR000718">
    <property type="entry name" value="Peptidase_M13"/>
</dbReference>
<feature type="chain" id="PRO_5016945332" evidence="8">
    <location>
        <begin position="28"/>
        <end position="809"/>
    </location>
</feature>
<keyword evidence="8" id="KW-0732">Signal</keyword>
<protein>
    <submittedName>
        <fullName evidence="11">M13 family peptidase</fullName>
    </submittedName>
</protein>
<dbReference type="GO" id="GO:0005886">
    <property type="term" value="C:plasma membrane"/>
    <property type="evidence" value="ECO:0007669"/>
    <property type="project" value="TreeGrafter"/>
</dbReference>
<dbReference type="Proteomes" id="UP000263014">
    <property type="component" value="Unassembled WGS sequence"/>
</dbReference>
<dbReference type="PRINTS" id="PR00786">
    <property type="entry name" value="NEPRILYSIN"/>
</dbReference>
<evidence type="ECO:0000313" key="12">
    <source>
        <dbReference type="Proteomes" id="UP000263014"/>
    </source>
</evidence>
<dbReference type="Pfam" id="PF05649">
    <property type="entry name" value="Peptidase_M13_N"/>
    <property type="match status" value="1"/>
</dbReference>
<keyword evidence="3" id="KW-0645">Protease</keyword>
<evidence type="ECO:0000259" key="9">
    <source>
        <dbReference type="Pfam" id="PF01431"/>
    </source>
</evidence>
<dbReference type="PROSITE" id="PS51885">
    <property type="entry name" value="NEPRILYSIN"/>
    <property type="match status" value="1"/>
</dbReference>
<dbReference type="GO" id="GO:0016485">
    <property type="term" value="P:protein processing"/>
    <property type="evidence" value="ECO:0007669"/>
    <property type="project" value="TreeGrafter"/>
</dbReference>
<dbReference type="PANTHER" id="PTHR11733:SF167">
    <property type="entry name" value="FI17812P1-RELATED"/>
    <property type="match status" value="1"/>
</dbReference>
<evidence type="ECO:0000256" key="7">
    <source>
        <dbReference type="ARBA" id="ARBA00023049"/>
    </source>
</evidence>
<dbReference type="EMBL" id="QSON01000015">
    <property type="protein sequence ID" value="RGI98798.1"/>
    <property type="molecule type" value="Genomic_DNA"/>
</dbReference>
<evidence type="ECO:0000313" key="11">
    <source>
        <dbReference type="EMBL" id="RGI98798.1"/>
    </source>
</evidence>
<evidence type="ECO:0000256" key="5">
    <source>
        <dbReference type="ARBA" id="ARBA00022801"/>
    </source>
</evidence>
<dbReference type="Gene3D" id="1.10.1380.10">
    <property type="entry name" value="Neutral endopeptidase , domain2"/>
    <property type="match status" value="1"/>
</dbReference>
<comment type="cofactor">
    <cofactor evidence="1">
        <name>Zn(2+)</name>
        <dbReference type="ChEBI" id="CHEBI:29105"/>
    </cofactor>
</comment>
<keyword evidence="4" id="KW-0479">Metal-binding</keyword>
<evidence type="ECO:0000256" key="4">
    <source>
        <dbReference type="ARBA" id="ARBA00022723"/>
    </source>
</evidence>
<evidence type="ECO:0000256" key="1">
    <source>
        <dbReference type="ARBA" id="ARBA00001947"/>
    </source>
</evidence>